<feature type="compositionally biased region" description="Polar residues" evidence="1">
    <location>
        <begin position="328"/>
        <end position="340"/>
    </location>
</feature>
<comment type="caution">
    <text evidence="2">The sequence shown here is derived from an EMBL/GenBank/DDBJ whole genome shotgun (WGS) entry which is preliminary data.</text>
</comment>
<evidence type="ECO:0000313" key="2">
    <source>
        <dbReference type="EMBL" id="TVY81417.1"/>
    </source>
</evidence>
<gene>
    <name evidence="2" type="ORF">LSUE1_G002398</name>
</gene>
<accession>A0A8T9CAC7</accession>
<dbReference type="AlphaFoldDB" id="A0A8T9CAC7"/>
<sequence>MSSENSQILDCKVEARNYILVLHPSRWGKKRDRVIVHSPVPGTSTKTNHLKIPVKRHDEEQNSVCFLPRADIEQDTDDIYKRLNVNRNPYSSNAHGVALCASLPRNGFEYRRGDCFWLHIESNTSVDDNCAPVINLRTFDIGYVALDDVCWYPQVQTKDELWTLGGVVQSLKLAGPRNYTYLSWVVCQKLDGSRSTTKYVKIPTKDAKLDDRWQLVGDQSQSLFEEKYRHMETSYKNSAQCVTPRQTPPTPAAEALPKSPPSTVSFPQATADPLAETTIHDQIGEDEAEPGIELWKRIFKFAGPLNGSYKMLSPSLIHSTSEPACTSLQVPLQKSGTSEMTDYTDIYSDSDDDEPTSSTNSPRHSVGQLAIVDGLKQMDGSGLRGAMGFMEICRDEQSEDAIWPTKQSSHEHSNQKSIIASRYSNLCDLGDSMCAQTSTKCELTACEPPISPAHEHCILRSLLGKYGPCLLADKPRMKHTCCYRNEQERVNWPEKPEYLMREYELGKWGAQKMKIQLIDRSAWINRKLQDLPHVEDKIKEYSYGGDTQFLHNLERGDYNKEISGLRDVWLSSEGKGINDGFEAYVRTGQYLAGFD</sequence>
<keyword evidence="3" id="KW-1185">Reference proteome</keyword>
<proteinExistence type="predicted"/>
<feature type="region of interest" description="Disordered" evidence="1">
    <location>
        <begin position="328"/>
        <end position="366"/>
    </location>
</feature>
<evidence type="ECO:0000256" key="1">
    <source>
        <dbReference type="SAM" id="MobiDB-lite"/>
    </source>
</evidence>
<dbReference type="EMBL" id="QGMK01000483">
    <property type="protein sequence ID" value="TVY81417.1"/>
    <property type="molecule type" value="Genomic_DNA"/>
</dbReference>
<protein>
    <submittedName>
        <fullName evidence="2">Uncharacterized protein</fullName>
    </submittedName>
</protein>
<feature type="region of interest" description="Disordered" evidence="1">
    <location>
        <begin position="235"/>
        <end position="268"/>
    </location>
</feature>
<feature type="compositionally biased region" description="Polar residues" evidence="1">
    <location>
        <begin position="235"/>
        <end position="245"/>
    </location>
</feature>
<name>A0A8T9CAC7_9HELO</name>
<reference evidence="2 3" key="1">
    <citation type="submission" date="2018-05" db="EMBL/GenBank/DDBJ databases">
        <title>Genome sequencing and assembly of the regulated plant pathogen Lachnellula willkommii and related sister species for the development of diagnostic species identification markers.</title>
        <authorList>
            <person name="Giroux E."/>
            <person name="Bilodeau G."/>
        </authorList>
    </citation>
    <scope>NUCLEOTIDE SEQUENCE [LARGE SCALE GENOMIC DNA]</scope>
    <source>
        <strain evidence="2 3">CBS 268.59</strain>
    </source>
</reference>
<dbReference type="OrthoDB" id="3455134at2759"/>
<dbReference type="Proteomes" id="UP000469558">
    <property type="component" value="Unassembled WGS sequence"/>
</dbReference>
<organism evidence="2 3">
    <name type="scientific">Lachnellula suecica</name>
    <dbReference type="NCBI Taxonomy" id="602035"/>
    <lineage>
        <taxon>Eukaryota</taxon>
        <taxon>Fungi</taxon>
        <taxon>Dikarya</taxon>
        <taxon>Ascomycota</taxon>
        <taxon>Pezizomycotina</taxon>
        <taxon>Leotiomycetes</taxon>
        <taxon>Helotiales</taxon>
        <taxon>Lachnaceae</taxon>
        <taxon>Lachnellula</taxon>
    </lineage>
</organism>
<evidence type="ECO:0000313" key="3">
    <source>
        <dbReference type="Proteomes" id="UP000469558"/>
    </source>
</evidence>